<dbReference type="NCBIfam" id="NF047539">
    <property type="entry name" value="XAC2610_fam"/>
    <property type="match status" value="1"/>
</dbReference>
<evidence type="ECO:0000313" key="3">
    <source>
        <dbReference type="Proteomes" id="UP000037755"/>
    </source>
</evidence>
<sequence>MKHLLLLLFTAIPYFTAAQNGYVALEADGYLMFSIDSLETYTNVTLKGKKPLQYRITLVDEVTALLSQNIKGSYIVQDTIPCDVNNWQWQENAPIVSSFRVTDFNNDGHQDLVCINEMAAHGNAYTQIFLNSAKDERLVKLIDAETNNDYFSNPEYDDRRKILITSESGGIYGYTTTKYRIIKNHAQPFERTVAEPGEDEFIERNYTYKNGNWISVK</sequence>
<proteinExistence type="predicted"/>
<protein>
    <recommendedName>
        <fullName evidence="4">VCBS repeat-containing protein</fullName>
    </recommendedName>
</protein>
<keyword evidence="3" id="KW-1185">Reference proteome</keyword>
<evidence type="ECO:0000256" key="1">
    <source>
        <dbReference type="SAM" id="SignalP"/>
    </source>
</evidence>
<dbReference type="EMBL" id="LIYD01000005">
    <property type="protein sequence ID" value="KOS05335.1"/>
    <property type="molecule type" value="Genomic_DNA"/>
</dbReference>
<organism evidence="2 3">
    <name type="scientific">Flavobacterium akiainvivens</name>
    <dbReference type="NCBI Taxonomy" id="1202724"/>
    <lineage>
        <taxon>Bacteria</taxon>
        <taxon>Pseudomonadati</taxon>
        <taxon>Bacteroidota</taxon>
        <taxon>Flavobacteriia</taxon>
        <taxon>Flavobacteriales</taxon>
        <taxon>Flavobacteriaceae</taxon>
        <taxon>Flavobacterium</taxon>
    </lineage>
</organism>
<dbReference type="InterPro" id="IPR058087">
    <property type="entry name" value="XAC2610_dom"/>
</dbReference>
<dbReference type="AlphaFoldDB" id="A0A0M8M9H9"/>
<dbReference type="RefSeq" id="WP_054406408.1">
    <property type="nucleotide sequence ID" value="NZ_FOYA01000024.1"/>
</dbReference>
<feature type="chain" id="PRO_5005818139" description="VCBS repeat-containing protein" evidence="1">
    <location>
        <begin position="18"/>
        <end position="217"/>
    </location>
</feature>
<gene>
    <name evidence="2" type="ORF">AM493_04290</name>
</gene>
<dbReference type="Proteomes" id="UP000037755">
    <property type="component" value="Unassembled WGS sequence"/>
</dbReference>
<evidence type="ECO:0000313" key="2">
    <source>
        <dbReference type="EMBL" id="KOS05335.1"/>
    </source>
</evidence>
<dbReference type="PATRIC" id="fig|1202724.3.peg.889"/>
<comment type="caution">
    <text evidence="2">The sequence shown here is derived from an EMBL/GenBank/DDBJ whole genome shotgun (WGS) entry which is preliminary data.</text>
</comment>
<evidence type="ECO:0008006" key="4">
    <source>
        <dbReference type="Google" id="ProtNLM"/>
    </source>
</evidence>
<dbReference type="OrthoDB" id="1362158at2"/>
<keyword evidence="1" id="KW-0732">Signal</keyword>
<dbReference type="SUPFAM" id="SSF69318">
    <property type="entry name" value="Integrin alpha N-terminal domain"/>
    <property type="match status" value="1"/>
</dbReference>
<dbReference type="InterPro" id="IPR028994">
    <property type="entry name" value="Integrin_alpha_N"/>
</dbReference>
<dbReference type="STRING" id="1202724.AM493_04290"/>
<feature type="signal peptide" evidence="1">
    <location>
        <begin position="1"/>
        <end position="17"/>
    </location>
</feature>
<accession>A0A0M8M9H9</accession>
<name>A0A0M8M9H9_9FLAO</name>
<reference evidence="2 3" key="1">
    <citation type="submission" date="2015-08" db="EMBL/GenBank/DDBJ databases">
        <title>Whole genome sequence of Flavobacterium akiainvivens IK-1T, from decaying Wikstroemia oahuensis, an endemic Hawaiian shrub.</title>
        <authorList>
            <person name="Wan X."/>
            <person name="Hou S."/>
            <person name="Saito J."/>
            <person name="Donachie S."/>
        </authorList>
    </citation>
    <scope>NUCLEOTIDE SEQUENCE [LARGE SCALE GENOMIC DNA]</scope>
    <source>
        <strain evidence="2 3">IK-1</strain>
    </source>
</reference>